<keyword evidence="7 20" id="KW-0812">Transmembrane</keyword>
<feature type="transmembrane region" description="Helical" evidence="20">
    <location>
        <begin position="194"/>
        <end position="215"/>
    </location>
</feature>
<keyword evidence="13 20" id="KW-1133">Transmembrane helix</keyword>
<comment type="catalytic activity">
    <reaction evidence="1">
        <text>GTP = 3',5'-cyclic GMP + diphosphate</text>
        <dbReference type="Rhea" id="RHEA:13665"/>
        <dbReference type="ChEBI" id="CHEBI:33019"/>
        <dbReference type="ChEBI" id="CHEBI:37565"/>
        <dbReference type="ChEBI" id="CHEBI:57746"/>
        <dbReference type="EC" id="4.6.1.2"/>
    </reaction>
</comment>
<dbReference type="PIRSF" id="PIRSF039050">
    <property type="entry name" value="Ade_cyc"/>
    <property type="match status" value="1"/>
</dbReference>
<keyword evidence="9" id="KW-0677">Repeat</keyword>
<dbReference type="CDD" id="cd07302">
    <property type="entry name" value="CHD"/>
    <property type="match status" value="2"/>
</dbReference>
<feature type="transmembrane region" description="Helical" evidence="20">
    <location>
        <begin position="222"/>
        <end position="250"/>
    </location>
</feature>
<evidence type="ECO:0000256" key="2">
    <source>
        <dbReference type="ARBA" id="ARBA00001593"/>
    </source>
</evidence>
<proteinExistence type="inferred from homology"/>
<evidence type="ECO:0000256" key="17">
    <source>
        <dbReference type="ARBA" id="ARBA00023239"/>
    </source>
</evidence>
<feature type="transmembrane region" description="Helical" evidence="20">
    <location>
        <begin position="824"/>
        <end position="841"/>
    </location>
</feature>
<feature type="domain" description="Guanylate cyclase" evidence="21">
    <location>
        <begin position="911"/>
        <end position="1047"/>
    </location>
</feature>
<dbReference type="InterPro" id="IPR009398">
    <property type="entry name" value="Adcy_conserved_dom"/>
</dbReference>
<reference evidence="22 23" key="1">
    <citation type="submission" date="2023-08" db="EMBL/GenBank/DDBJ databases">
        <title>A Necator americanus chromosomal reference genome.</title>
        <authorList>
            <person name="Ilik V."/>
            <person name="Petrzelkova K.J."/>
            <person name="Pardy F."/>
            <person name="Fuh T."/>
            <person name="Niatou-Singa F.S."/>
            <person name="Gouil Q."/>
            <person name="Baker L."/>
            <person name="Ritchie M.E."/>
            <person name="Jex A.R."/>
            <person name="Gazzola D."/>
            <person name="Li H."/>
            <person name="Toshio Fujiwara R."/>
            <person name="Zhan B."/>
            <person name="Aroian R.V."/>
            <person name="Pafco B."/>
            <person name="Schwarz E.M."/>
        </authorList>
    </citation>
    <scope>NUCLEOTIDE SEQUENCE [LARGE SCALE GENOMIC DNA]</scope>
    <source>
        <strain evidence="22 23">Aroian</strain>
        <tissue evidence="22">Whole animal</tissue>
    </source>
</reference>
<keyword evidence="17 18" id="KW-0456">Lyase</keyword>
<comment type="caution">
    <text evidence="22">The sequence shown here is derived from an EMBL/GenBank/DDBJ whole genome shotgun (WGS) entry which is preliminary data.</text>
</comment>
<comment type="cofactor">
    <cofactor evidence="4 18">
        <name>Mg(2+)</name>
        <dbReference type="ChEBI" id="CHEBI:18420"/>
    </cofactor>
</comment>
<keyword evidence="23" id="KW-1185">Reference proteome</keyword>
<evidence type="ECO:0000313" key="22">
    <source>
        <dbReference type="EMBL" id="KAK6739556.1"/>
    </source>
</evidence>
<dbReference type="EC" id="4.6.1.1" evidence="6 18"/>
<evidence type="ECO:0000256" key="1">
    <source>
        <dbReference type="ARBA" id="ARBA00001436"/>
    </source>
</evidence>
<comment type="catalytic activity">
    <reaction evidence="2 18">
        <text>ATP = 3',5'-cyclic AMP + diphosphate</text>
        <dbReference type="Rhea" id="RHEA:15389"/>
        <dbReference type="ChEBI" id="CHEBI:30616"/>
        <dbReference type="ChEBI" id="CHEBI:33019"/>
        <dbReference type="ChEBI" id="CHEBI:58165"/>
        <dbReference type="EC" id="4.6.1.1"/>
    </reaction>
</comment>
<dbReference type="SUPFAM" id="SSF55073">
    <property type="entry name" value="Nucleotide cyclase"/>
    <property type="match status" value="2"/>
</dbReference>
<dbReference type="SMART" id="SM00044">
    <property type="entry name" value="CYCc"/>
    <property type="match status" value="2"/>
</dbReference>
<evidence type="ECO:0000256" key="10">
    <source>
        <dbReference type="ARBA" id="ARBA00022741"/>
    </source>
</evidence>
<feature type="transmembrane region" description="Helical" evidence="20">
    <location>
        <begin position="765"/>
        <end position="782"/>
    </location>
</feature>
<evidence type="ECO:0000256" key="16">
    <source>
        <dbReference type="ARBA" id="ARBA00023180"/>
    </source>
</evidence>
<evidence type="ECO:0000256" key="8">
    <source>
        <dbReference type="ARBA" id="ARBA00022723"/>
    </source>
</evidence>
<dbReference type="PANTHER" id="PTHR45627">
    <property type="entry name" value="ADENYLATE CYCLASE TYPE 1"/>
    <property type="match status" value="1"/>
</dbReference>
<dbReference type="PROSITE" id="PS50125">
    <property type="entry name" value="GUANYLATE_CYCLASE_2"/>
    <property type="match status" value="2"/>
</dbReference>
<dbReference type="Pfam" id="PF16214">
    <property type="entry name" value="AC_N"/>
    <property type="match status" value="1"/>
</dbReference>
<evidence type="ECO:0000256" key="7">
    <source>
        <dbReference type="ARBA" id="ARBA00022692"/>
    </source>
</evidence>
<feature type="transmembrane region" description="Helical" evidence="20">
    <location>
        <begin position="262"/>
        <end position="284"/>
    </location>
</feature>
<feature type="transmembrane region" description="Helical" evidence="20">
    <location>
        <begin position="690"/>
        <end position="710"/>
    </location>
</feature>
<comment type="similarity">
    <text evidence="18 19">Belongs to the adenylyl cyclase class-4/guanylyl cyclase family.</text>
</comment>
<name>A0ABR1CQT2_NECAM</name>
<dbReference type="InterPro" id="IPR032628">
    <property type="entry name" value="AC_N"/>
</dbReference>
<comment type="cofactor">
    <cofactor evidence="3">
        <name>Mn(2+)</name>
        <dbReference type="ChEBI" id="CHEBI:29035"/>
    </cofactor>
</comment>
<evidence type="ECO:0000256" key="13">
    <source>
        <dbReference type="ARBA" id="ARBA00022989"/>
    </source>
</evidence>
<feature type="transmembrane region" description="Helical" evidence="20">
    <location>
        <begin position="648"/>
        <end position="669"/>
    </location>
</feature>
<feature type="domain" description="Guanylate cyclase" evidence="21">
    <location>
        <begin position="352"/>
        <end position="479"/>
    </location>
</feature>
<evidence type="ECO:0000256" key="18">
    <source>
        <dbReference type="PIRNR" id="PIRNR039050"/>
    </source>
</evidence>
<evidence type="ECO:0000313" key="23">
    <source>
        <dbReference type="Proteomes" id="UP001303046"/>
    </source>
</evidence>
<organism evidence="22 23">
    <name type="scientific">Necator americanus</name>
    <name type="common">Human hookworm</name>
    <dbReference type="NCBI Taxonomy" id="51031"/>
    <lineage>
        <taxon>Eukaryota</taxon>
        <taxon>Metazoa</taxon>
        <taxon>Ecdysozoa</taxon>
        <taxon>Nematoda</taxon>
        <taxon>Chromadorea</taxon>
        <taxon>Rhabditida</taxon>
        <taxon>Rhabditina</taxon>
        <taxon>Rhabditomorpha</taxon>
        <taxon>Strongyloidea</taxon>
        <taxon>Ancylostomatidae</taxon>
        <taxon>Bunostominae</taxon>
        <taxon>Necator</taxon>
    </lineage>
</organism>
<dbReference type="Pfam" id="PF00211">
    <property type="entry name" value="Guanylate_cyc"/>
    <property type="match status" value="2"/>
</dbReference>
<dbReference type="EMBL" id="JAVFWL010000003">
    <property type="protein sequence ID" value="KAK6739556.1"/>
    <property type="molecule type" value="Genomic_DNA"/>
</dbReference>
<keyword evidence="10 18" id="KW-0547">Nucleotide-binding</keyword>
<dbReference type="PROSITE" id="PS00452">
    <property type="entry name" value="GUANYLATE_CYCLASE_1"/>
    <property type="match status" value="2"/>
</dbReference>
<evidence type="ECO:0000256" key="6">
    <source>
        <dbReference type="ARBA" id="ARBA00012201"/>
    </source>
</evidence>
<dbReference type="InterPro" id="IPR029787">
    <property type="entry name" value="Nucleotide_cyclase"/>
</dbReference>
<keyword evidence="8 18" id="KW-0479">Metal-binding</keyword>
<comment type="subcellular location">
    <subcellularLocation>
        <location evidence="5">Membrane</location>
        <topology evidence="5">Multi-pass membrane protein</topology>
    </subcellularLocation>
</comment>
<sequence length="1097" mass="124253">MSAISTLISNAFLKRRYFLFIAVVVCSWCAYYQLVPEGASNYQLNDQLRLYHEKQKMSFREGAIRESLLYRSSTRRSNRSCASSLEMGRPDTLEPLRGKLNKDEFSPELLDTLDEVTDEESLLLEACRQDSLYPIYFQHINAGRMQFALLFLFSLCSAQTVLTILLQEWILLMFLVIIDVVVLGWTIFHKGNCYVLSSVVVVCSVVLLACAPYIVHSSLTLLILFLCYTLLPLPLLPTALAAAVISATGLSIQLINSANGTLLISHAILFLAINIVGFLVFYPLELVQRKTFRETRKFVETRMMLVREMDKQEKILLSVLPKHIAYEVKSHMDKSEEGLFHRIYIKKHENISILFADICGFTNLASEYTAEELVLMLNELFARFDALAAQHNCMRIKILGDCYYCVSGLPDVNHYHAACTVEMGLDMIETIKLVREMTRVNVNMRVGIHSGRAHCGVLGLKKWQFDVWSDDVTLANHMESGGLPGRVHITKATLDSLNGEYIVEEGHGEERSKYLAEHHVDTYLVVEAKNKQATAHPQARLTMNKELRLTGHASKLQRGQSLRQAVKPTKPLKDDVENHLKQGIQAINKENWRQTHCKRITLKFEKDHVEKKFLEIKESALLAQICCYFFIFILACWILIIGKMSSSAMFICMGVAFVVLVILLVYMALKAFLLRNAKRGAKKLKCSRSVRIFFIFAIVLLAHSAIISTLDADQCSFECTDGGPMLSNSSCHEIPTGKAELIFETSLLLLLSICVYLALLSSSKVCIATVLTVSGITLLWLFPGPQITNRQFHVWLQRNQFFNNFTLVDQLDAYCSNVSTIDDLRIFFTVTAAFAVVLILMQTRRSELISRYDFIWKLQALHEQVEMTKKHAQNRCILENILPSHVARHFLEDKVDSKSKDLYHEARDFACIIFITITDFSKFYMELDANNEGVECLRLLNEIISDFDDLLDRDEFKCIEKIKTISTTYMAASGLYGKTEDNSHVVAVARFAQALLVKIQAINEHSFNNFDLRIGINVGPVVAGVIGLMKPHYDIWGNSVNVASRMDSSGVPGKIQVTEETKNILEKEGFELECRGEINVKGKGLMTTYFLNPSSLI</sequence>
<keyword evidence="15 18" id="KW-0472">Membrane</keyword>
<evidence type="ECO:0000259" key="21">
    <source>
        <dbReference type="PROSITE" id="PS50125"/>
    </source>
</evidence>
<evidence type="ECO:0000256" key="12">
    <source>
        <dbReference type="ARBA" id="ARBA00022842"/>
    </source>
</evidence>
<feature type="transmembrane region" description="Helical" evidence="20">
    <location>
        <begin position="741"/>
        <end position="760"/>
    </location>
</feature>
<evidence type="ECO:0000256" key="19">
    <source>
        <dbReference type="RuleBase" id="RU000405"/>
    </source>
</evidence>
<dbReference type="InterPro" id="IPR030672">
    <property type="entry name" value="Adcy"/>
</dbReference>
<evidence type="ECO:0000256" key="20">
    <source>
        <dbReference type="SAM" id="Phobius"/>
    </source>
</evidence>
<keyword evidence="16" id="KW-0325">Glycoprotein</keyword>
<dbReference type="Pfam" id="PF06327">
    <property type="entry name" value="Adcy_cons_dom"/>
    <property type="match status" value="1"/>
</dbReference>
<dbReference type="PANTHER" id="PTHR45627:SF16">
    <property type="entry name" value="ADENYLATE CYCLASE"/>
    <property type="match status" value="1"/>
</dbReference>
<feature type="transmembrane region" description="Helical" evidence="20">
    <location>
        <begin position="17"/>
        <end position="34"/>
    </location>
</feature>
<gene>
    <name evidence="22" type="primary">Necator_chrIII.g8967</name>
    <name evidence="22" type="ORF">RB195_008202</name>
</gene>
<evidence type="ECO:0000256" key="11">
    <source>
        <dbReference type="ARBA" id="ARBA00022840"/>
    </source>
</evidence>
<feature type="transmembrane region" description="Helical" evidence="20">
    <location>
        <begin position="145"/>
        <end position="162"/>
    </location>
</feature>
<dbReference type="Proteomes" id="UP001303046">
    <property type="component" value="Unassembled WGS sequence"/>
</dbReference>
<evidence type="ECO:0000256" key="4">
    <source>
        <dbReference type="ARBA" id="ARBA00001946"/>
    </source>
</evidence>
<evidence type="ECO:0000256" key="14">
    <source>
        <dbReference type="ARBA" id="ARBA00022998"/>
    </source>
</evidence>
<evidence type="ECO:0000256" key="9">
    <source>
        <dbReference type="ARBA" id="ARBA00022737"/>
    </source>
</evidence>
<accession>A0ABR1CQT2</accession>
<feature type="transmembrane region" description="Helical" evidence="20">
    <location>
        <begin position="621"/>
        <end position="642"/>
    </location>
</feature>
<dbReference type="Gene3D" id="3.30.70.1230">
    <property type="entry name" value="Nucleotide cyclase"/>
    <property type="match status" value="2"/>
</dbReference>
<dbReference type="InterPro" id="IPR001054">
    <property type="entry name" value="A/G_cyclase"/>
</dbReference>
<evidence type="ECO:0000256" key="5">
    <source>
        <dbReference type="ARBA" id="ARBA00004141"/>
    </source>
</evidence>
<evidence type="ECO:0000256" key="15">
    <source>
        <dbReference type="ARBA" id="ARBA00023136"/>
    </source>
</evidence>
<keyword evidence="12 18" id="KW-0460">Magnesium</keyword>
<feature type="transmembrane region" description="Helical" evidence="20">
    <location>
        <begin position="169"/>
        <end position="188"/>
    </location>
</feature>
<keyword evidence="14 18" id="KW-0115">cAMP biosynthesis</keyword>
<protein>
    <recommendedName>
        <fullName evidence="6 18">adenylate cyclase</fullName>
        <ecNumber evidence="6 18">4.6.1.1</ecNumber>
    </recommendedName>
</protein>
<evidence type="ECO:0000256" key="3">
    <source>
        <dbReference type="ARBA" id="ARBA00001936"/>
    </source>
</evidence>
<keyword evidence="11 18" id="KW-0067">ATP-binding</keyword>
<dbReference type="InterPro" id="IPR018297">
    <property type="entry name" value="A/G_cyclase_CS"/>
</dbReference>
<comment type="function">
    <text evidence="18">Catalyzes the formation of the signaling molecule cAMP in response to G-protein signaling.</text>
</comment>